<dbReference type="CDD" id="cd00077">
    <property type="entry name" value="HDc"/>
    <property type="match status" value="1"/>
</dbReference>
<dbReference type="Proteomes" id="UP000593626">
    <property type="component" value="Chromosome"/>
</dbReference>
<dbReference type="InterPro" id="IPR003607">
    <property type="entry name" value="HD/PDEase_dom"/>
</dbReference>
<dbReference type="SMART" id="SM00471">
    <property type="entry name" value="HDc"/>
    <property type="match status" value="1"/>
</dbReference>
<evidence type="ECO:0000259" key="2">
    <source>
        <dbReference type="PROSITE" id="PS51831"/>
    </source>
</evidence>
<feature type="transmembrane region" description="Helical" evidence="1">
    <location>
        <begin position="466"/>
        <end position="489"/>
    </location>
</feature>
<feature type="transmembrane region" description="Helical" evidence="1">
    <location>
        <begin position="21"/>
        <end position="39"/>
    </location>
</feature>
<dbReference type="GO" id="GO:0016787">
    <property type="term" value="F:hydrolase activity"/>
    <property type="evidence" value="ECO:0007669"/>
    <property type="project" value="UniProtKB-KW"/>
</dbReference>
<organism evidence="3 4">
    <name type="scientific">Mangrovibacillus cuniculi</name>
    <dbReference type="NCBI Taxonomy" id="2593652"/>
    <lineage>
        <taxon>Bacteria</taxon>
        <taxon>Bacillati</taxon>
        <taxon>Bacillota</taxon>
        <taxon>Bacilli</taxon>
        <taxon>Bacillales</taxon>
        <taxon>Bacillaceae</taxon>
        <taxon>Mangrovibacillus</taxon>
    </lineage>
</organism>
<dbReference type="Gene3D" id="1.10.3210.10">
    <property type="entry name" value="Hypothetical protein af1432"/>
    <property type="match status" value="1"/>
</dbReference>
<sequence length="735" mass="82479">MEWGKKIQQLRSLLSERMFNVVILTILGLITYGLLMDSIKPDTYDVQPFSIADRTITAPKTVLDPVKTEDERERAADSINDVYVFKDEVVNNQTALLSSVFDLFIEAQKQTKIVKEEVSSNASNTDSSTETSTVDRKVSLTIEEQVTYIKAQLSDNREKTIINELTDREIQLLLELSLSQIEGIKENIVSDVREILNSRVRETTLTDAKQQAAYRVTEYDFPQDVIRVLQLMIRASITPSELFDEEETELRKSDAKESVEPARILQGQVIVQKGYIIDREVYRQLELLGVLKNNPTIFPYLGLGVFVLLVVVFMHVFLKRSEEDVDIKQAHLIMASIIFIFSLLLMKGIRLVTELEIPNLSYMYPAALAPMLIRLLINERVAIVQAVLLSACGSILFQQSVGGLLDLEFALYSLFSGLAGVLFLSANSARSNILQTGFVVSVVNMLVILSTIMIGDGTYSQIEYVYFTIFSLVSGLLAAVLTLGLLPFFEAGFGILSPMKLIELSNPNHPLLKKILVEAPGTYHHSVMVANLAEAACEAVGANGLLARVGCYYHDIGKTKRPKFFIENQMSGPNPHDRLRPSTSRDIIIAHATDGAEMLRKAKMPKEIIDIAEQHHGTTLLKFFYFKEKKENEDVSEQSYRYPGPKAQSKEAAIIGVADSVEAAVRSMDHPTSEQIKKVIDSIVQDRLNDGQFNECDLTLSQLETIKKTFSETLNGIFHSRIEYPEDEKKEKEND</sequence>
<evidence type="ECO:0000256" key="1">
    <source>
        <dbReference type="SAM" id="Phobius"/>
    </source>
</evidence>
<dbReference type="RefSeq" id="WP_239671591.1">
    <property type="nucleotide sequence ID" value="NZ_CP049742.1"/>
</dbReference>
<dbReference type="KEGG" id="mcui:G8O30_08090"/>
<name>A0A7S8CBH4_9BACI</name>
<dbReference type="EMBL" id="CP049742">
    <property type="protein sequence ID" value="QPC46923.1"/>
    <property type="molecule type" value="Genomic_DNA"/>
</dbReference>
<dbReference type="InterPro" id="IPR006675">
    <property type="entry name" value="HDIG_dom"/>
</dbReference>
<dbReference type="PROSITE" id="PS51831">
    <property type="entry name" value="HD"/>
    <property type="match status" value="1"/>
</dbReference>
<feature type="transmembrane region" description="Helical" evidence="1">
    <location>
        <begin position="330"/>
        <end position="349"/>
    </location>
</feature>
<feature type="domain" description="HD" evidence="2">
    <location>
        <begin position="522"/>
        <end position="664"/>
    </location>
</feature>
<dbReference type="InterPro" id="IPR011621">
    <property type="entry name" value="Metal-dep_PHydrolase_7TM_intra"/>
</dbReference>
<keyword evidence="3" id="KW-0378">Hydrolase</keyword>
<dbReference type="NCBIfam" id="TIGR00277">
    <property type="entry name" value="HDIG"/>
    <property type="match status" value="1"/>
</dbReference>
<dbReference type="Pfam" id="PF01966">
    <property type="entry name" value="HD"/>
    <property type="match status" value="1"/>
</dbReference>
<proteinExistence type="predicted"/>
<dbReference type="InterPro" id="IPR006674">
    <property type="entry name" value="HD_domain"/>
</dbReference>
<reference evidence="3 4" key="1">
    <citation type="submission" date="2019-07" db="EMBL/GenBank/DDBJ databases">
        <title>Genome sequence of 2 isolates from Red Sea Mangroves.</title>
        <authorList>
            <person name="Sefrji F."/>
            <person name="Michoud G."/>
            <person name="Merlino G."/>
            <person name="Daffonchio D."/>
        </authorList>
    </citation>
    <scope>NUCLEOTIDE SEQUENCE [LARGE SCALE GENOMIC DNA]</scope>
    <source>
        <strain evidence="3 4">R1DC41</strain>
    </source>
</reference>
<feature type="transmembrane region" description="Helical" evidence="1">
    <location>
        <begin position="407"/>
        <end position="426"/>
    </location>
</feature>
<dbReference type="SUPFAM" id="SSF109604">
    <property type="entry name" value="HD-domain/PDEase-like"/>
    <property type="match status" value="1"/>
</dbReference>
<dbReference type="InterPro" id="IPR052722">
    <property type="entry name" value="PgpH_phosphodiesterase"/>
</dbReference>
<evidence type="ECO:0000313" key="3">
    <source>
        <dbReference type="EMBL" id="QPC46923.1"/>
    </source>
</evidence>
<dbReference type="Pfam" id="PF07698">
    <property type="entry name" value="7TM-7TMR_HD"/>
    <property type="match status" value="1"/>
</dbReference>
<gene>
    <name evidence="3" type="ORF">G8O30_08090</name>
</gene>
<accession>A0A7S8CBH4</accession>
<keyword evidence="1" id="KW-0472">Membrane</keyword>
<feature type="transmembrane region" description="Helical" evidence="1">
    <location>
        <begin position="433"/>
        <end position="454"/>
    </location>
</feature>
<dbReference type="Pfam" id="PF07697">
    <property type="entry name" value="7TMR-HDED"/>
    <property type="match status" value="1"/>
</dbReference>
<keyword evidence="4" id="KW-1185">Reference proteome</keyword>
<evidence type="ECO:0000313" key="4">
    <source>
        <dbReference type="Proteomes" id="UP000593626"/>
    </source>
</evidence>
<dbReference type="AlphaFoldDB" id="A0A7S8CBH4"/>
<dbReference type="InterPro" id="IPR011624">
    <property type="entry name" value="Metal-dep_PHydrolase_7TM_extra"/>
</dbReference>
<dbReference type="PANTHER" id="PTHR36442">
    <property type="entry name" value="CYCLIC-DI-AMP PHOSPHODIESTERASE PGPH"/>
    <property type="match status" value="1"/>
</dbReference>
<feature type="transmembrane region" description="Helical" evidence="1">
    <location>
        <begin position="297"/>
        <end position="318"/>
    </location>
</feature>
<keyword evidence="1" id="KW-1133">Transmembrane helix</keyword>
<keyword evidence="1" id="KW-0812">Transmembrane</keyword>
<dbReference type="PANTHER" id="PTHR36442:SF1">
    <property type="entry name" value="CYCLIC-DI-AMP PHOSPHODIESTERASE PGPH"/>
    <property type="match status" value="1"/>
</dbReference>
<protein>
    <submittedName>
        <fullName evidence="3">HD family phosphohydrolase</fullName>
    </submittedName>
</protein>